<dbReference type="OrthoDB" id="413520at2759"/>
<dbReference type="EMBL" id="GL349452">
    <property type="protein sequence ID" value="KNC49003.1"/>
    <property type="molecule type" value="Genomic_DNA"/>
</dbReference>
<evidence type="ECO:0000256" key="1">
    <source>
        <dbReference type="SAM" id="MobiDB-lite"/>
    </source>
</evidence>
<accession>A0A0L0DCG8</accession>
<feature type="region of interest" description="Disordered" evidence="1">
    <location>
        <begin position="66"/>
        <end position="88"/>
    </location>
</feature>
<dbReference type="RefSeq" id="XP_013758414.1">
    <property type="nucleotide sequence ID" value="XM_013902960.1"/>
</dbReference>
<dbReference type="PANTHER" id="PTHR14614">
    <property type="entry name" value="HEPATOCELLULAR CARCINOMA-ASSOCIATED ANTIGEN"/>
    <property type="match status" value="1"/>
</dbReference>
<name>A0A0L0DCG8_THETB</name>
<evidence type="ECO:0000313" key="2">
    <source>
        <dbReference type="EMBL" id="KNC49003.1"/>
    </source>
</evidence>
<proteinExistence type="predicted"/>
<gene>
    <name evidence="2" type="ORF">AMSG_04746</name>
</gene>
<dbReference type="InterPro" id="IPR019410">
    <property type="entry name" value="Methyltransf_16"/>
</dbReference>
<dbReference type="Gene3D" id="3.40.50.150">
    <property type="entry name" value="Vaccinia Virus protein VP39"/>
    <property type="match status" value="1"/>
</dbReference>
<organism evidence="2 3">
    <name type="scientific">Thecamonas trahens ATCC 50062</name>
    <dbReference type="NCBI Taxonomy" id="461836"/>
    <lineage>
        <taxon>Eukaryota</taxon>
        <taxon>Apusozoa</taxon>
        <taxon>Apusomonadida</taxon>
        <taxon>Apusomonadidae</taxon>
        <taxon>Thecamonas</taxon>
    </lineage>
</organism>
<protein>
    <recommendedName>
        <fullName evidence="4">Nicotinamide N-methyltransferase</fullName>
    </recommendedName>
</protein>
<dbReference type="Proteomes" id="UP000054408">
    <property type="component" value="Unassembled WGS sequence"/>
</dbReference>
<sequence length="282" mass="28501">MAALDREIELDSGAAVRVAQDLDLGLGGSVWDASIVLAKYLDHIQLDGLMYPTALGAGVGGDVGEGSGPGLAPGVQNPSSPSPSVPGPADTLWLEIGAGTGVLGLAVAELLRGMARSGSGAVDVVVTDIPPALALLEKNVANYVAEHGLETVTLACGELPWSVEPGKVEVAVAGIPGLADKLANAPGLAVLAGACVYEADDFPALLCTLATLCAALPLGAPVSVVMATELRGQGEIGFFRQARGLGWNVRYIEADALHPDWVADDIVVVVLTNELGAPVTGC</sequence>
<evidence type="ECO:0008006" key="4">
    <source>
        <dbReference type="Google" id="ProtNLM"/>
    </source>
</evidence>
<keyword evidence="3" id="KW-1185">Reference proteome</keyword>
<dbReference type="AlphaFoldDB" id="A0A0L0DCG8"/>
<dbReference type="Pfam" id="PF10294">
    <property type="entry name" value="Methyltransf_16"/>
    <property type="match status" value="1"/>
</dbReference>
<dbReference type="STRING" id="461836.A0A0L0DCG8"/>
<dbReference type="InterPro" id="IPR029063">
    <property type="entry name" value="SAM-dependent_MTases_sf"/>
</dbReference>
<dbReference type="SUPFAM" id="SSF53335">
    <property type="entry name" value="S-adenosyl-L-methionine-dependent methyltransferases"/>
    <property type="match status" value="1"/>
</dbReference>
<reference evidence="2 3" key="1">
    <citation type="submission" date="2010-05" db="EMBL/GenBank/DDBJ databases">
        <title>The Genome Sequence of Thecamonas trahens ATCC 50062.</title>
        <authorList>
            <consortium name="The Broad Institute Genome Sequencing Platform"/>
            <person name="Russ C."/>
            <person name="Cuomo C."/>
            <person name="Shea T."/>
            <person name="Young S.K."/>
            <person name="Zeng Q."/>
            <person name="Koehrsen M."/>
            <person name="Haas B."/>
            <person name="Borodovsky M."/>
            <person name="Guigo R."/>
            <person name="Alvarado L."/>
            <person name="Berlin A."/>
            <person name="Bochicchio J."/>
            <person name="Borenstein D."/>
            <person name="Chapman S."/>
            <person name="Chen Z."/>
            <person name="Freedman E."/>
            <person name="Gellesch M."/>
            <person name="Goldberg J."/>
            <person name="Griggs A."/>
            <person name="Gujja S."/>
            <person name="Heilman E."/>
            <person name="Heiman D."/>
            <person name="Hepburn T."/>
            <person name="Howarth C."/>
            <person name="Jen D."/>
            <person name="Larson L."/>
            <person name="Mehta T."/>
            <person name="Park D."/>
            <person name="Pearson M."/>
            <person name="Roberts A."/>
            <person name="Saif S."/>
            <person name="Shenoy N."/>
            <person name="Sisk P."/>
            <person name="Stolte C."/>
            <person name="Sykes S."/>
            <person name="Thomson T."/>
            <person name="Walk T."/>
            <person name="White J."/>
            <person name="Yandava C."/>
            <person name="Burger G."/>
            <person name="Gray M.W."/>
            <person name="Holland P.W.H."/>
            <person name="King N."/>
            <person name="Lang F.B.F."/>
            <person name="Roger A.J."/>
            <person name="Ruiz-Trillo I."/>
            <person name="Lander E."/>
            <person name="Nusbaum C."/>
        </authorList>
    </citation>
    <scope>NUCLEOTIDE SEQUENCE [LARGE SCALE GENOMIC DNA]</scope>
    <source>
        <strain evidence="2 3">ATCC 50062</strain>
    </source>
</reference>
<evidence type="ECO:0000313" key="3">
    <source>
        <dbReference type="Proteomes" id="UP000054408"/>
    </source>
</evidence>
<dbReference type="GeneID" id="25564275"/>